<dbReference type="PANTHER" id="PTHR42648">
    <property type="entry name" value="TRANSPOSASE, PUTATIVE-RELATED"/>
    <property type="match status" value="1"/>
</dbReference>
<dbReference type="Gene3D" id="3.30.420.10">
    <property type="entry name" value="Ribonuclease H-like superfamily/Ribonuclease H"/>
    <property type="match status" value="1"/>
</dbReference>
<dbReference type="GO" id="GO:0008233">
    <property type="term" value="F:peptidase activity"/>
    <property type="evidence" value="ECO:0007669"/>
    <property type="project" value="UniProtKB-KW"/>
</dbReference>
<dbReference type="GO" id="GO:0003676">
    <property type="term" value="F:nucleic acid binding"/>
    <property type="evidence" value="ECO:0007669"/>
    <property type="project" value="InterPro"/>
</dbReference>
<dbReference type="InterPro" id="IPR054722">
    <property type="entry name" value="PolX-like_BBD"/>
</dbReference>
<proteinExistence type="predicted"/>
<organism evidence="3 4">
    <name type="scientific">Cajanus cajan</name>
    <name type="common">Pigeon pea</name>
    <name type="synonym">Cajanus indicus</name>
    <dbReference type="NCBI Taxonomy" id="3821"/>
    <lineage>
        <taxon>Eukaryota</taxon>
        <taxon>Viridiplantae</taxon>
        <taxon>Streptophyta</taxon>
        <taxon>Embryophyta</taxon>
        <taxon>Tracheophyta</taxon>
        <taxon>Spermatophyta</taxon>
        <taxon>Magnoliopsida</taxon>
        <taxon>eudicotyledons</taxon>
        <taxon>Gunneridae</taxon>
        <taxon>Pentapetalae</taxon>
        <taxon>rosids</taxon>
        <taxon>fabids</taxon>
        <taxon>Fabales</taxon>
        <taxon>Fabaceae</taxon>
        <taxon>Papilionoideae</taxon>
        <taxon>50 kb inversion clade</taxon>
        <taxon>NPAAA clade</taxon>
        <taxon>indigoferoid/millettioid clade</taxon>
        <taxon>Phaseoleae</taxon>
        <taxon>Cajanus</taxon>
    </lineage>
</organism>
<accession>A0A151RZ55</accession>
<reference evidence="3" key="1">
    <citation type="journal article" date="2012" name="Nat. Biotechnol.">
        <title>Draft genome sequence of pigeonpea (Cajanus cajan), an orphan legume crop of resource-poor farmers.</title>
        <authorList>
            <person name="Varshney R.K."/>
            <person name="Chen W."/>
            <person name="Li Y."/>
            <person name="Bharti A.K."/>
            <person name="Saxena R.K."/>
            <person name="Schlueter J.A."/>
            <person name="Donoghue M.T."/>
            <person name="Azam S."/>
            <person name="Fan G."/>
            <person name="Whaley A.M."/>
            <person name="Farmer A.D."/>
            <person name="Sheridan J."/>
            <person name="Iwata A."/>
            <person name="Tuteja R."/>
            <person name="Penmetsa R.V."/>
            <person name="Wu W."/>
            <person name="Upadhyaya H.D."/>
            <person name="Yang S.P."/>
            <person name="Shah T."/>
            <person name="Saxena K.B."/>
            <person name="Michael T."/>
            <person name="McCombie W.R."/>
            <person name="Yang B."/>
            <person name="Zhang G."/>
            <person name="Yang H."/>
            <person name="Wang J."/>
            <person name="Spillane C."/>
            <person name="Cook D.R."/>
            <person name="May G.D."/>
            <person name="Xu X."/>
            <person name="Jackson S.A."/>
        </authorList>
    </citation>
    <scope>NUCLEOTIDE SEQUENCE [LARGE SCALE GENOMIC DNA]</scope>
</reference>
<dbReference type="SUPFAM" id="SSF53098">
    <property type="entry name" value="Ribonuclease H-like"/>
    <property type="match status" value="1"/>
</dbReference>
<sequence length="205" mass="23132">MSQNIQQFTPFEGPDQIIIGNGQGLPINSSGVTAFSSPLKPHISLTLNNLLYVPNITKNLISVNQFCKDNYVFFEFHSTFCLVKSQDTKDTLLMGVVGPDGLYQFPSLLRPRQQSAITPSAYIASCNSVSYATIQHRLICPHTHHQNGVVERKHRHIVELGLTMLAQAHLPMHFWDHAFLTIIYLINRLPSSSIQHDVPFIKLFH</sequence>
<keyword evidence="1" id="KW-0378">Hydrolase</keyword>
<dbReference type="Gramene" id="C.cajan_31333.t">
    <property type="protein sequence ID" value="C.cajan_31333.t"/>
    <property type="gene ID" value="C.cajan_31333"/>
</dbReference>
<dbReference type="Pfam" id="PF22936">
    <property type="entry name" value="Pol_BBD"/>
    <property type="match status" value="1"/>
</dbReference>
<protein>
    <submittedName>
        <fullName evidence="3">Retrovirus-related Pol polyprotein from transposon TNT 1-94</fullName>
    </submittedName>
</protein>
<dbReference type="InterPro" id="IPR036397">
    <property type="entry name" value="RNaseH_sf"/>
</dbReference>
<dbReference type="InterPro" id="IPR039537">
    <property type="entry name" value="Retrotran_Ty1/copia-like"/>
</dbReference>
<evidence type="ECO:0000256" key="1">
    <source>
        <dbReference type="ARBA" id="ARBA00022670"/>
    </source>
</evidence>
<evidence type="ECO:0000313" key="3">
    <source>
        <dbReference type="EMBL" id="KYP47851.1"/>
    </source>
</evidence>
<dbReference type="InterPro" id="IPR012337">
    <property type="entry name" value="RNaseH-like_sf"/>
</dbReference>
<keyword evidence="4" id="KW-1185">Reference proteome</keyword>
<gene>
    <name evidence="3" type="ORF">KK1_030486</name>
</gene>
<evidence type="ECO:0000313" key="4">
    <source>
        <dbReference type="Proteomes" id="UP000075243"/>
    </source>
</evidence>
<keyword evidence="1" id="KW-0645">Protease</keyword>
<dbReference type="PANTHER" id="PTHR42648:SF26">
    <property type="entry name" value="INTEGRASE CATALYTIC DOMAIN-CONTAINING PROTEIN"/>
    <property type="match status" value="1"/>
</dbReference>
<name>A0A151RZ55_CAJCA</name>
<feature type="domain" description="Retrovirus-related Pol polyprotein from transposon TNT 1-94-like beta-barrel" evidence="2">
    <location>
        <begin position="4"/>
        <end position="71"/>
    </location>
</feature>
<dbReference type="AlphaFoldDB" id="A0A151RZ55"/>
<evidence type="ECO:0000259" key="2">
    <source>
        <dbReference type="Pfam" id="PF22936"/>
    </source>
</evidence>
<dbReference type="EMBL" id="KQ483515">
    <property type="protein sequence ID" value="KYP47851.1"/>
    <property type="molecule type" value="Genomic_DNA"/>
</dbReference>
<dbReference type="GO" id="GO:0006508">
    <property type="term" value="P:proteolysis"/>
    <property type="evidence" value="ECO:0007669"/>
    <property type="project" value="UniProtKB-KW"/>
</dbReference>
<dbReference type="Proteomes" id="UP000075243">
    <property type="component" value="Unassembled WGS sequence"/>
</dbReference>